<sequence>MSTTTTSHQPQEPPLPPPILTLGKSHIRHYHPSDAPHIQRAADSPGVARYLTENFASPYTLSDAEKWLAYALGTALPNDPLNTPVTFAICDKGTDIPLGGIGVKVEYAAEGRDYVLEVAYWLGEAAWGRGIMTEALGAFVGWLFDRFPRLMRLEAAVFDGNEGSVKVLGKVGFVLEGRRRKQGVDRFGSWCDVLEFGLLREEWVKRNGEGAIVN</sequence>
<dbReference type="GeneID" id="98171461"/>
<dbReference type="PANTHER" id="PTHR43792:SF8">
    <property type="entry name" value="[RIBOSOMAL PROTEIN US5]-ALANINE N-ACETYLTRANSFERASE"/>
    <property type="match status" value="1"/>
</dbReference>
<comment type="caution">
    <text evidence="5">The sequence shown here is derived from an EMBL/GenBank/DDBJ whole genome shotgun (WGS) entry which is preliminary data.</text>
</comment>
<keyword evidence="2" id="KW-0012">Acyltransferase</keyword>
<accession>A0ABQ0FYB3</accession>
<dbReference type="EMBL" id="BAAFSV010000001">
    <property type="protein sequence ID" value="GAB1310506.1"/>
    <property type="molecule type" value="Genomic_DNA"/>
</dbReference>
<dbReference type="Pfam" id="PF13302">
    <property type="entry name" value="Acetyltransf_3"/>
    <property type="match status" value="1"/>
</dbReference>
<dbReference type="InterPro" id="IPR000182">
    <property type="entry name" value="GNAT_dom"/>
</dbReference>
<feature type="domain" description="N-acetyltransferase" evidence="4">
    <location>
        <begin position="25"/>
        <end position="201"/>
    </location>
</feature>
<proteinExistence type="inferred from homology"/>
<protein>
    <submittedName>
        <fullName evidence="5">Acyl-CoA N-acyltransferase</fullName>
    </submittedName>
</protein>
<evidence type="ECO:0000313" key="6">
    <source>
        <dbReference type="Proteomes" id="UP001628179"/>
    </source>
</evidence>
<dbReference type="PANTHER" id="PTHR43792">
    <property type="entry name" value="GNAT FAMILY, PUTATIVE (AFU_ORTHOLOGUE AFUA_3G00765)-RELATED-RELATED"/>
    <property type="match status" value="1"/>
</dbReference>
<name>A0ABQ0FYB3_9PEZI</name>
<gene>
    <name evidence="5" type="ORF">MFIFM68171_00716</name>
</gene>
<evidence type="ECO:0000313" key="5">
    <source>
        <dbReference type="EMBL" id="GAB1310506.1"/>
    </source>
</evidence>
<dbReference type="SUPFAM" id="SSF55729">
    <property type="entry name" value="Acyl-CoA N-acyltransferases (Nat)"/>
    <property type="match status" value="1"/>
</dbReference>
<evidence type="ECO:0000259" key="4">
    <source>
        <dbReference type="PROSITE" id="PS51186"/>
    </source>
</evidence>
<evidence type="ECO:0000256" key="2">
    <source>
        <dbReference type="ARBA" id="ARBA00023315"/>
    </source>
</evidence>
<dbReference type="Gene3D" id="3.40.630.30">
    <property type="match status" value="1"/>
</dbReference>
<dbReference type="Proteomes" id="UP001628179">
    <property type="component" value="Unassembled WGS sequence"/>
</dbReference>
<dbReference type="InterPro" id="IPR016181">
    <property type="entry name" value="Acyl_CoA_acyltransferase"/>
</dbReference>
<evidence type="ECO:0000256" key="1">
    <source>
        <dbReference type="ARBA" id="ARBA00022679"/>
    </source>
</evidence>
<keyword evidence="6" id="KW-1185">Reference proteome</keyword>
<dbReference type="PROSITE" id="PS51186">
    <property type="entry name" value="GNAT"/>
    <property type="match status" value="1"/>
</dbReference>
<evidence type="ECO:0000256" key="3">
    <source>
        <dbReference type="ARBA" id="ARBA00038502"/>
    </source>
</evidence>
<organism evidence="5 6">
    <name type="scientific">Madurella fahalii</name>
    <dbReference type="NCBI Taxonomy" id="1157608"/>
    <lineage>
        <taxon>Eukaryota</taxon>
        <taxon>Fungi</taxon>
        <taxon>Dikarya</taxon>
        <taxon>Ascomycota</taxon>
        <taxon>Pezizomycotina</taxon>
        <taxon>Sordariomycetes</taxon>
        <taxon>Sordariomycetidae</taxon>
        <taxon>Sordariales</taxon>
        <taxon>Sordariales incertae sedis</taxon>
        <taxon>Madurella</taxon>
    </lineage>
</organism>
<dbReference type="RefSeq" id="XP_070912239.1">
    <property type="nucleotide sequence ID" value="XM_071056138.1"/>
</dbReference>
<reference evidence="5 6" key="1">
    <citation type="submission" date="2024-09" db="EMBL/GenBank/DDBJ databases">
        <title>Itraconazole resistance in Madurella fahalii resulting from another homologue of gene encoding cytochrome P450 14-alpha sterol demethylase (CYP51).</title>
        <authorList>
            <person name="Yoshioka I."/>
            <person name="Fahal A.H."/>
            <person name="Kaneko S."/>
            <person name="Yaguchi T."/>
        </authorList>
    </citation>
    <scope>NUCLEOTIDE SEQUENCE [LARGE SCALE GENOMIC DNA]</scope>
    <source>
        <strain evidence="5 6">IFM 68171</strain>
    </source>
</reference>
<keyword evidence="1" id="KW-0808">Transferase</keyword>
<comment type="similarity">
    <text evidence="3">Belongs to the acetyltransferase family. RimJ subfamily.</text>
</comment>
<dbReference type="InterPro" id="IPR051531">
    <property type="entry name" value="N-acetyltransferase"/>
</dbReference>